<evidence type="ECO:0000313" key="11">
    <source>
        <dbReference type="EMBL" id="MDU8884628.1"/>
    </source>
</evidence>
<dbReference type="InterPro" id="IPR036010">
    <property type="entry name" value="2Fe-2S_ferredoxin-like_sf"/>
</dbReference>
<dbReference type="Pfam" id="PF00970">
    <property type="entry name" value="FAD_binding_6"/>
    <property type="match status" value="1"/>
</dbReference>
<name>A0ABU3U2M0_9FLAO</name>
<proteinExistence type="predicted"/>
<evidence type="ECO:0000256" key="2">
    <source>
        <dbReference type="ARBA" id="ARBA00022630"/>
    </source>
</evidence>
<dbReference type="PRINTS" id="PR00406">
    <property type="entry name" value="CYTB5RDTASE"/>
</dbReference>
<protein>
    <submittedName>
        <fullName evidence="11">Ferredoxin--NADP reductase</fullName>
    </submittedName>
</protein>
<dbReference type="SUPFAM" id="SSF52343">
    <property type="entry name" value="Ferredoxin reductase-like, C-terminal NADP-linked domain"/>
    <property type="match status" value="1"/>
</dbReference>
<gene>
    <name evidence="11" type="ORF">RXV94_00550</name>
</gene>
<comment type="cofactor">
    <cofactor evidence="1">
        <name>FAD</name>
        <dbReference type="ChEBI" id="CHEBI:57692"/>
    </cofactor>
</comment>
<evidence type="ECO:0000256" key="6">
    <source>
        <dbReference type="ARBA" id="ARBA00023002"/>
    </source>
</evidence>
<keyword evidence="6" id="KW-0560">Oxidoreductase</keyword>
<evidence type="ECO:0000259" key="9">
    <source>
        <dbReference type="PROSITE" id="PS51085"/>
    </source>
</evidence>
<keyword evidence="5" id="KW-0274">FAD</keyword>
<comment type="caution">
    <text evidence="11">The sequence shown here is derived from an EMBL/GenBank/DDBJ whole genome shotgun (WGS) entry which is preliminary data.</text>
</comment>
<dbReference type="Gene3D" id="3.40.50.80">
    <property type="entry name" value="Nucleotide-binding domain of ferredoxin-NADP reductase (FNR) module"/>
    <property type="match status" value="1"/>
</dbReference>
<dbReference type="InterPro" id="IPR012675">
    <property type="entry name" value="Beta-grasp_dom_sf"/>
</dbReference>
<dbReference type="CDD" id="cd06214">
    <property type="entry name" value="PA_degradation_oxidoreductase_like"/>
    <property type="match status" value="1"/>
</dbReference>
<keyword evidence="3" id="KW-0001">2Fe-2S</keyword>
<accession>A0ABU3U2M0</accession>
<evidence type="ECO:0000256" key="3">
    <source>
        <dbReference type="ARBA" id="ARBA00022714"/>
    </source>
</evidence>
<dbReference type="RefSeq" id="WP_316660352.1">
    <property type="nucleotide sequence ID" value="NZ_JAWHTF010000001.1"/>
</dbReference>
<evidence type="ECO:0000256" key="4">
    <source>
        <dbReference type="ARBA" id="ARBA00022723"/>
    </source>
</evidence>
<dbReference type="InterPro" id="IPR039261">
    <property type="entry name" value="FNR_nucleotide-bd"/>
</dbReference>
<evidence type="ECO:0000259" key="10">
    <source>
        <dbReference type="PROSITE" id="PS51384"/>
    </source>
</evidence>
<dbReference type="EMBL" id="JAWHTF010000001">
    <property type="protein sequence ID" value="MDU8884628.1"/>
    <property type="molecule type" value="Genomic_DNA"/>
</dbReference>
<keyword evidence="8" id="KW-0411">Iron-sulfur</keyword>
<dbReference type="SUPFAM" id="SSF63380">
    <property type="entry name" value="Riboflavin synthase domain-like"/>
    <property type="match status" value="1"/>
</dbReference>
<dbReference type="Pfam" id="PF00175">
    <property type="entry name" value="NAD_binding_1"/>
    <property type="match status" value="1"/>
</dbReference>
<dbReference type="InterPro" id="IPR006058">
    <property type="entry name" value="2Fe2S_fd_BS"/>
</dbReference>
<organism evidence="11 12">
    <name type="scientific">Gilvirhabdus luticola</name>
    <dbReference type="NCBI Taxonomy" id="3079858"/>
    <lineage>
        <taxon>Bacteria</taxon>
        <taxon>Pseudomonadati</taxon>
        <taxon>Bacteroidota</taxon>
        <taxon>Flavobacteriia</taxon>
        <taxon>Flavobacteriales</taxon>
        <taxon>Flavobacteriaceae</taxon>
        <taxon>Gilvirhabdus</taxon>
    </lineage>
</organism>
<sequence>MSQFHKLTIKEIKKVTQKAVTISFNVPENLKDTFSFKAGQYITLKTSLEGQEIRRDYSLCSSSKSGELKVAVKAVEHGVFSKFANSELKVNDVIEVSEPNGRFTFEPDQSKSRTISAFAAGSGITPIMSIVKTVLEEEPLSNFILIYGNKTPEDTIFYNELLALQTQYNNRLKIQFVFSQAQKEDALFGRIDKSVVNFVIKNLFNKTSVDTFYLCGPEAMIYMVKDVLIENHVSESNIKFELFTVATPEKTNIINAVIGQTNVRVMLDDEEFDFVMDSKKTVLEAALSEKIDAPYSCQGGICSSCLARLKEGQVTMRQNNILTDSEVAEGLILTCQSQPTTSIIYVDYDDV</sequence>
<evidence type="ECO:0000256" key="1">
    <source>
        <dbReference type="ARBA" id="ARBA00001974"/>
    </source>
</evidence>
<dbReference type="Gene3D" id="3.10.20.30">
    <property type="match status" value="1"/>
</dbReference>
<dbReference type="InterPro" id="IPR008333">
    <property type="entry name" value="Cbr1-like_FAD-bd_dom"/>
</dbReference>
<dbReference type="InterPro" id="IPR001433">
    <property type="entry name" value="OxRdtase_FAD/NAD-bd"/>
</dbReference>
<evidence type="ECO:0000256" key="5">
    <source>
        <dbReference type="ARBA" id="ARBA00022827"/>
    </source>
</evidence>
<dbReference type="InterPro" id="IPR017927">
    <property type="entry name" value="FAD-bd_FR_type"/>
</dbReference>
<dbReference type="CDD" id="cd00207">
    <property type="entry name" value="fer2"/>
    <property type="match status" value="1"/>
</dbReference>
<feature type="domain" description="2Fe-2S ferredoxin-type" evidence="9">
    <location>
        <begin position="261"/>
        <end position="351"/>
    </location>
</feature>
<dbReference type="PANTHER" id="PTHR47354:SF8">
    <property type="entry name" value="1,2-PHENYLACETYL-COA EPOXIDASE, SUBUNIT E"/>
    <property type="match status" value="1"/>
</dbReference>
<dbReference type="InterPro" id="IPR001041">
    <property type="entry name" value="2Fe-2S_ferredoxin-type"/>
</dbReference>
<dbReference type="PROSITE" id="PS00197">
    <property type="entry name" value="2FE2S_FER_1"/>
    <property type="match status" value="1"/>
</dbReference>
<dbReference type="Proteomes" id="UP001268651">
    <property type="component" value="Unassembled WGS sequence"/>
</dbReference>
<feature type="domain" description="FAD-binding FR-type" evidence="10">
    <location>
        <begin position="2"/>
        <end position="106"/>
    </location>
</feature>
<dbReference type="PROSITE" id="PS51384">
    <property type="entry name" value="FAD_FR"/>
    <property type="match status" value="1"/>
</dbReference>
<dbReference type="PANTHER" id="PTHR47354">
    <property type="entry name" value="NADH OXIDOREDUCTASE HCR"/>
    <property type="match status" value="1"/>
</dbReference>
<evidence type="ECO:0000256" key="8">
    <source>
        <dbReference type="ARBA" id="ARBA00023014"/>
    </source>
</evidence>
<dbReference type="InterPro" id="IPR050415">
    <property type="entry name" value="MRET"/>
</dbReference>
<dbReference type="PROSITE" id="PS51085">
    <property type="entry name" value="2FE2S_FER_2"/>
    <property type="match status" value="1"/>
</dbReference>
<keyword evidence="4" id="KW-0479">Metal-binding</keyword>
<keyword evidence="12" id="KW-1185">Reference proteome</keyword>
<evidence type="ECO:0000313" key="12">
    <source>
        <dbReference type="Proteomes" id="UP001268651"/>
    </source>
</evidence>
<evidence type="ECO:0000256" key="7">
    <source>
        <dbReference type="ARBA" id="ARBA00023004"/>
    </source>
</evidence>
<dbReference type="Gene3D" id="2.40.30.10">
    <property type="entry name" value="Translation factors"/>
    <property type="match status" value="1"/>
</dbReference>
<reference evidence="11 12" key="1">
    <citation type="submission" date="2023-10" db="EMBL/GenBank/DDBJ databases">
        <title>Marimonas sp. nov. isolated from tidal mud flat.</title>
        <authorList>
            <person name="Jaincy N.J."/>
            <person name="Srinivasan S."/>
            <person name="Lee S.-S."/>
        </authorList>
    </citation>
    <scope>NUCLEOTIDE SEQUENCE [LARGE SCALE GENOMIC DNA]</scope>
    <source>
        <strain evidence="11 12">MJ-SS3</strain>
    </source>
</reference>
<keyword evidence="7" id="KW-0408">Iron</keyword>
<dbReference type="InterPro" id="IPR017938">
    <property type="entry name" value="Riboflavin_synthase-like_b-brl"/>
</dbReference>
<dbReference type="SUPFAM" id="SSF54292">
    <property type="entry name" value="2Fe-2S ferredoxin-like"/>
    <property type="match status" value="1"/>
</dbReference>
<keyword evidence="2" id="KW-0285">Flavoprotein</keyword>
<dbReference type="Pfam" id="PF00111">
    <property type="entry name" value="Fer2"/>
    <property type="match status" value="1"/>
</dbReference>